<sequence>MPMDIQLMREFIALVNLKSYRKVAQQFHIAPSTLSRHIKAIGKELGHPLFENLRAYQLTDEGQVVFERFGILVGEYDGLLQALAAQGPHYVRIAYCFEDRAISHYVRAAKEKFERAHRRTRVKIISPQDKTISACLESGEADLSVMYAPPAANARRFKTQLLIPEPLLAAVPKGTLEHREGPLPLEALEGRTFYYSAHPGYLDYSHHILDCIESSDVSMSFRAVASDNIDEMYSCDGPDRVWFFTQSSFSPRNRPLFERAYETSDLFEVDPKDLNGNRYIVSLSDRTNEVALRFAADLLEISTRHPDEDAG</sequence>
<dbReference type="PANTHER" id="PTHR30346">
    <property type="entry name" value="TRANSCRIPTIONAL DUAL REGULATOR HCAR-RELATED"/>
    <property type="match status" value="1"/>
</dbReference>
<dbReference type="SUPFAM" id="SSF46785">
    <property type="entry name" value="Winged helix' DNA-binding domain"/>
    <property type="match status" value="1"/>
</dbReference>
<name>A0A7K1T2V5_9ACTN</name>
<keyword evidence="4" id="KW-0804">Transcription</keyword>
<dbReference type="Pfam" id="PF00126">
    <property type="entry name" value="HTH_1"/>
    <property type="match status" value="1"/>
</dbReference>
<dbReference type="AlphaFoldDB" id="A0A7K1T2V5"/>
<evidence type="ECO:0000256" key="1">
    <source>
        <dbReference type="ARBA" id="ARBA00009437"/>
    </source>
</evidence>
<dbReference type="Gene3D" id="1.10.10.10">
    <property type="entry name" value="Winged helix-like DNA-binding domain superfamily/Winged helix DNA-binding domain"/>
    <property type="match status" value="1"/>
</dbReference>
<dbReference type="GO" id="GO:0032993">
    <property type="term" value="C:protein-DNA complex"/>
    <property type="evidence" value="ECO:0007669"/>
    <property type="project" value="TreeGrafter"/>
</dbReference>
<dbReference type="InterPro" id="IPR005119">
    <property type="entry name" value="LysR_subst-bd"/>
</dbReference>
<feature type="domain" description="HTH lysR-type" evidence="5">
    <location>
        <begin position="3"/>
        <end position="59"/>
    </location>
</feature>
<evidence type="ECO:0000256" key="2">
    <source>
        <dbReference type="ARBA" id="ARBA00023015"/>
    </source>
</evidence>
<evidence type="ECO:0000256" key="3">
    <source>
        <dbReference type="ARBA" id="ARBA00023125"/>
    </source>
</evidence>
<dbReference type="SUPFAM" id="SSF53850">
    <property type="entry name" value="Periplasmic binding protein-like II"/>
    <property type="match status" value="1"/>
</dbReference>
<evidence type="ECO:0000313" key="6">
    <source>
        <dbReference type="EMBL" id="MVN57975.1"/>
    </source>
</evidence>
<keyword evidence="2" id="KW-0805">Transcription regulation</keyword>
<dbReference type="GO" id="GO:0003700">
    <property type="term" value="F:DNA-binding transcription factor activity"/>
    <property type="evidence" value="ECO:0007669"/>
    <property type="project" value="InterPro"/>
</dbReference>
<evidence type="ECO:0000313" key="7">
    <source>
        <dbReference type="Proteomes" id="UP000488839"/>
    </source>
</evidence>
<dbReference type="InterPro" id="IPR036390">
    <property type="entry name" value="WH_DNA-bd_sf"/>
</dbReference>
<dbReference type="PROSITE" id="PS50931">
    <property type="entry name" value="HTH_LYSR"/>
    <property type="match status" value="1"/>
</dbReference>
<keyword evidence="3" id="KW-0238">DNA-binding</keyword>
<comment type="caution">
    <text evidence="6">The sequence shown here is derived from an EMBL/GenBank/DDBJ whole genome shotgun (WGS) entry which is preliminary data.</text>
</comment>
<dbReference type="InterPro" id="IPR036388">
    <property type="entry name" value="WH-like_DNA-bd_sf"/>
</dbReference>
<dbReference type="Gene3D" id="3.40.190.10">
    <property type="entry name" value="Periplasmic binding protein-like II"/>
    <property type="match status" value="2"/>
</dbReference>
<dbReference type="PANTHER" id="PTHR30346:SF17">
    <property type="entry name" value="LYSR FAMILY TRANSCRIPTIONAL REGULATOR"/>
    <property type="match status" value="1"/>
</dbReference>
<reference evidence="6 7" key="1">
    <citation type="submission" date="2019-11" db="EMBL/GenBank/DDBJ databases">
        <title>Whole genome shotgun sequencing (WGS) data from Adlercreutzia equolifaciens ResAG-91, Eggerthella lenta MRI-F36, MRI-F37, MRI-F40, ResAG-49, ResAG-88, ResAG-121, ResAG-145, and Gordonibacter sp. ResAG-5, ResAG-26, ResAG-43, ResAG-50, ResAG-59.</title>
        <authorList>
            <person name="Stoll D.A."/>
            <person name="Danylec N."/>
            <person name="Franz C.M.A.P."/>
            <person name="Huch M."/>
        </authorList>
    </citation>
    <scope>NUCLEOTIDE SEQUENCE [LARGE SCALE GENOMIC DNA]</scope>
    <source>
        <strain evidence="6 7">ResAG-91</strain>
    </source>
</reference>
<keyword evidence="7" id="KW-1185">Reference proteome</keyword>
<accession>A0A7K1T2V5</accession>
<dbReference type="Proteomes" id="UP000488839">
    <property type="component" value="Unassembled WGS sequence"/>
</dbReference>
<proteinExistence type="inferred from homology"/>
<dbReference type="InterPro" id="IPR000847">
    <property type="entry name" value="LysR_HTH_N"/>
</dbReference>
<organism evidence="6 7">
    <name type="scientific">Adlercreutzia rubneri</name>
    <dbReference type="NCBI Taxonomy" id="2916441"/>
    <lineage>
        <taxon>Bacteria</taxon>
        <taxon>Bacillati</taxon>
        <taxon>Actinomycetota</taxon>
        <taxon>Coriobacteriia</taxon>
        <taxon>Eggerthellales</taxon>
        <taxon>Eggerthellaceae</taxon>
        <taxon>Adlercreutzia</taxon>
    </lineage>
</organism>
<evidence type="ECO:0000256" key="4">
    <source>
        <dbReference type="ARBA" id="ARBA00023163"/>
    </source>
</evidence>
<protein>
    <submittedName>
        <fullName evidence="6">LysR family transcriptional regulator</fullName>
    </submittedName>
</protein>
<dbReference type="EMBL" id="WPOO01000002">
    <property type="protein sequence ID" value="MVN57975.1"/>
    <property type="molecule type" value="Genomic_DNA"/>
</dbReference>
<evidence type="ECO:0000259" key="5">
    <source>
        <dbReference type="PROSITE" id="PS50931"/>
    </source>
</evidence>
<comment type="similarity">
    <text evidence="1">Belongs to the LysR transcriptional regulatory family.</text>
</comment>
<gene>
    <name evidence="6" type="ORF">GO707_01850</name>
</gene>
<dbReference type="Pfam" id="PF03466">
    <property type="entry name" value="LysR_substrate"/>
    <property type="match status" value="1"/>
</dbReference>
<dbReference type="GO" id="GO:0003677">
    <property type="term" value="F:DNA binding"/>
    <property type="evidence" value="ECO:0007669"/>
    <property type="project" value="UniProtKB-KW"/>
</dbReference>